<reference evidence="2" key="1">
    <citation type="submission" date="2018-02" db="EMBL/GenBank/DDBJ databases">
        <title>Phenotypic and genomic properties of facultatively anaerobic sulfur-reducing natronoarchaea from hypersaline soda lakes.</title>
        <authorList>
            <person name="Sorokin D.Y."/>
            <person name="Kublanov I.V."/>
            <person name="Roman P."/>
            <person name="Sinninghe Damste J.S."/>
            <person name="Golyshin P.N."/>
            <person name="Rojo D."/>
            <person name="Ciordia S."/>
            <person name="Mena M.D.C."/>
            <person name="Ferrer M."/>
            <person name="Messina E."/>
            <person name="Smedile F."/>
            <person name="La Spada G."/>
            <person name="La Cono V."/>
            <person name="Yakimov M.M."/>
        </authorList>
    </citation>
    <scope>NUCLEOTIDE SEQUENCE [LARGE SCALE GENOMIC DNA]</scope>
    <source>
        <strain evidence="2">AArc-Mg</strain>
    </source>
</reference>
<dbReference type="RefSeq" id="WP_228443399.1">
    <property type="nucleotide sequence ID" value="NZ_CP027033.1"/>
</dbReference>
<organism evidence="1 2">
    <name type="scientific">Natrarchaeobaculum sulfurireducens</name>
    <dbReference type="NCBI Taxonomy" id="2044521"/>
    <lineage>
        <taxon>Archaea</taxon>
        <taxon>Methanobacteriati</taxon>
        <taxon>Methanobacteriota</taxon>
        <taxon>Stenosarchaea group</taxon>
        <taxon>Halobacteria</taxon>
        <taxon>Halobacteriales</taxon>
        <taxon>Natrialbaceae</taxon>
        <taxon>Natrarchaeobaculum</taxon>
    </lineage>
</organism>
<protein>
    <submittedName>
        <fullName evidence="1">Uncharacterized protein</fullName>
    </submittedName>
</protein>
<evidence type="ECO:0000313" key="1">
    <source>
        <dbReference type="EMBL" id="AXR82255.1"/>
    </source>
</evidence>
<dbReference type="GeneID" id="37642742"/>
<proteinExistence type="predicted"/>
<dbReference type="Proteomes" id="UP000258613">
    <property type="component" value="Chromosome"/>
</dbReference>
<name>A0A346PRW0_9EURY</name>
<accession>A0A346PRW0</accession>
<keyword evidence="2" id="KW-1185">Reference proteome</keyword>
<dbReference type="EMBL" id="CP027033">
    <property type="protein sequence ID" value="AXR82255.1"/>
    <property type="molecule type" value="Genomic_DNA"/>
</dbReference>
<evidence type="ECO:0000313" key="2">
    <source>
        <dbReference type="Proteomes" id="UP000258613"/>
    </source>
</evidence>
<gene>
    <name evidence="1" type="ORF">AArcMg_2258</name>
</gene>
<sequence length="95" mass="10464">MFGILFLLLPVVGAYAVYVDATDRETEGAIWWALLTLVVGYGRPDRDGRLSRLLSAGAPARGVMNRRPWRCQCAIVNPLTSRTDQVTSRRTASVA</sequence>
<dbReference type="KEGG" id="nag:AArcMg_2258"/>
<dbReference type="AlphaFoldDB" id="A0A346PRW0"/>